<proteinExistence type="predicted"/>
<dbReference type="PANTHER" id="PTHR34219">
    <property type="entry name" value="IRON-REGULATED INNER MEMBRANE PROTEIN-RELATED"/>
    <property type="match status" value="1"/>
</dbReference>
<evidence type="ECO:0000313" key="3">
    <source>
        <dbReference type="Proteomes" id="UP001179361"/>
    </source>
</evidence>
<gene>
    <name evidence="2" type="ORF">LQ564_18965</name>
</gene>
<sequence>MKKALIFVHKWLGVGLALQFLMWFASGIVMFYVPFPSLTQDERLAGMPPLRLEGACCLSAADAAARAGIAFTDARLGMHGERPVWRMQGADKRWITVDAAGAGMLAPLTDAQAADVAERFSGRRAVRAERLERDQWTVSQGYNPHRPLVRVALDGDDGLTLYVSPGASEVVLDTRRAERAWNWVGAVPHWLYFTQLRRWPELWRQVVVWLSLPGVVLAASGVLLGVWQLWLNRNRWIPYRKFWWRWHHILGLAGGVTCVTWILSGLLSMNPFDVFSPRGATPRERAAWIGEEAVAVLDPARALALAPLAAREIDLVRLQGQVWYRLRGAGSQALVPAGAVAGPALRALPDAAIGDALRGLRSGAGAPALERVTRYDGLYYSREPAGAAGTSSRPLPVWRAHWPDGVALYADPATARLLLRTDPGTPWQRVLYNGLHSFDFAPLMARPVLRGVLVVGLSLLGLVLCMTACVLAWRVLVPARRRKARDAV</sequence>
<protein>
    <recommendedName>
        <fullName evidence="4">PepSY-associated TM region</fullName>
    </recommendedName>
</protein>
<dbReference type="RefSeq" id="WP_231059673.1">
    <property type="nucleotide sequence ID" value="NZ_JAJNOC010000007.1"/>
</dbReference>
<dbReference type="Proteomes" id="UP001179361">
    <property type="component" value="Unassembled WGS sequence"/>
</dbReference>
<evidence type="ECO:0000256" key="1">
    <source>
        <dbReference type="SAM" id="Phobius"/>
    </source>
</evidence>
<feature type="transmembrane region" description="Helical" evidence="1">
    <location>
        <begin position="206"/>
        <end position="230"/>
    </location>
</feature>
<evidence type="ECO:0008006" key="4">
    <source>
        <dbReference type="Google" id="ProtNLM"/>
    </source>
</evidence>
<feature type="transmembrane region" description="Helical" evidence="1">
    <location>
        <begin position="12"/>
        <end position="33"/>
    </location>
</feature>
<reference evidence="2" key="1">
    <citation type="submission" date="2021-11" db="EMBL/GenBank/DDBJ databases">
        <title>The complete genome of Massilia sp sp. G4R7.</title>
        <authorList>
            <person name="Liu L."/>
            <person name="Yue J."/>
            <person name="Yuan J."/>
            <person name="Yang F."/>
            <person name="Li L."/>
        </authorList>
    </citation>
    <scope>NUCLEOTIDE SEQUENCE</scope>
    <source>
        <strain evidence="2">G4R7</strain>
    </source>
</reference>
<comment type="caution">
    <text evidence="2">The sequence shown here is derived from an EMBL/GenBank/DDBJ whole genome shotgun (WGS) entry which is preliminary data.</text>
</comment>
<keyword evidence="1" id="KW-1133">Transmembrane helix</keyword>
<dbReference type="InterPro" id="IPR005625">
    <property type="entry name" value="PepSY-ass_TM"/>
</dbReference>
<keyword evidence="1" id="KW-0472">Membrane</keyword>
<name>A0ABS8Q9F3_9BURK</name>
<accession>A0ABS8Q9F3</accession>
<dbReference type="EMBL" id="JAJNOC010000007">
    <property type="protein sequence ID" value="MCD2518385.1"/>
    <property type="molecule type" value="Genomic_DNA"/>
</dbReference>
<feature type="transmembrane region" description="Helical" evidence="1">
    <location>
        <begin position="452"/>
        <end position="476"/>
    </location>
</feature>
<organism evidence="2 3">
    <name type="scientific">Massilia phyllostachyos</name>
    <dbReference type="NCBI Taxonomy" id="2898585"/>
    <lineage>
        <taxon>Bacteria</taxon>
        <taxon>Pseudomonadati</taxon>
        <taxon>Pseudomonadota</taxon>
        <taxon>Betaproteobacteria</taxon>
        <taxon>Burkholderiales</taxon>
        <taxon>Oxalobacteraceae</taxon>
        <taxon>Telluria group</taxon>
        <taxon>Massilia</taxon>
    </lineage>
</organism>
<keyword evidence="1" id="KW-0812">Transmembrane</keyword>
<feature type="transmembrane region" description="Helical" evidence="1">
    <location>
        <begin position="242"/>
        <end position="263"/>
    </location>
</feature>
<keyword evidence="3" id="KW-1185">Reference proteome</keyword>
<dbReference type="PANTHER" id="PTHR34219:SF6">
    <property type="entry name" value="BLR3280 PROTEIN"/>
    <property type="match status" value="1"/>
</dbReference>
<evidence type="ECO:0000313" key="2">
    <source>
        <dbReference type="EMBL" id="MCD2518385.1"/>
    </source>
</evidence>